<feature type="region of interest" description="Disordered" evidence="5">
    <location>
        <begin position="322"/>
        <end position="363"/>
    </location>
</feature>
<feature type="region of interest" description="Disordered" evidence="5">
    <location>
        <begin position="630"/>
        <end position="768"/>
    </location>
</feature>
<comment type="caution">
    <text evidence="7">The sequence shown here is derived from an EMBL/GenBank/DDBJ whole genome shotgun (WGS) entry which is preliminary data.</text>
</comment>
<evidence type="ECO:0000259" key="6">
    <source>
        <dbReference type="PROSITE" id="PS50199"/>
    </source>
</evidence>
<dbReference type="SMART" id="SM00547">
    <property type="entry name" value="ZnF_RBZ"/>
    <property type="match status" value="1"/>
</dbReference>
<keyword evidence="8" id="KW-1185">Reference proteome</keyword>
<evidence type="ECO:0000313" key="8">
    <source>
        <dbReference type="Proteomes" id="UP001516023"/>
    </source>
</evidence>
<gene>
    <name evidence="7" type="ORF">HJC23_006453</name>
</gene>
<dbReference type="InterPro" id="IPR001876">
    <property type="entry name" value="Znf_RanBP2"/>
</dbReference>
<dbReference type="SUPFAM" id="SSF90209">
    <property type="entry name" value="Ran binding protein zinc finger-like"/>
    <property type="match status" value="1"/>
</dbReference>
<dbReference type="Gene3D" id="4.10.1060.10">
    <property type="entry name" value="Zinc finger, RanBP2-type"/>
    <property type="match status" value="1"/>
</dbReference>
<dbReference type="EMBL" id="JABMIG020000010">
    <property type="protein sequence ID" value="KAL3804062.1"/>
    <property type="molecule type" value="Genomic_DNA"/>
</dbReference>
<feature type="compositionally biased region" description="Polar residues" evidence="5">
    <location>
        <begin position="325"/>
        <end position="335"/>
    </location>
</feature>
<organism evidence="7 8">
    <name type="scientific">Cyclotella cryptica</name>
    <dbReference type="NCBI Taxonomy" id="29204"/>
    <lineage>
        <taxon>Eukaryota</taxon>
        <taxon>Sar</taxon>
        <taxon>Stramenopiles</taxon>
        <taxon>Ochrophyta</taxon>
        <taxon>Bacillariophyta</taxon>
        <taxon>Coscinodiscophyceae</taxon>
        <taxon>Thalassiosirophycidae</taxon>
        <taxon>Stephanodiscales</taxon>
        <taxon>Stephanodiscaceae</taxon>
        <taxon>Cyclotella</taxon>
    </lineage>
</organism>
<feature type="region of interest" description="Disordered" evidence="5">
    <location>
        <begin position="113"/>
        <end position="211"/>
    </location>
</feature>
<evidence type="ECO:0000256" key="1">
    <source>
        <dbReference type="ARBA" id="ARBA00022723"/>
    </source>
</evidence>
<dbReference type="PROSITE" id="PS01358">
    <property type="entry name" value="ZF_RANBP2_1"/>
    <property type="match status" value="1"/>
</dbReference>
<feature type="domain" description="RanBP2-type" evidence="6">
    <location>
        <begin position="776"/>
        <end position="807"/>
    </location>
</feature>
<evidence type="ECO:0000256" key="4">
    <source>
        <dbReference type="PROSITE-ProRule" id="PRU00322"/>
    </source>
</evidence>
<proteinExistence type="predicted"/>
<accession>A0ABD3QUU2</accession>
<dbReference type="Proteomes" id="UP001516023">
    <property type="component" value="Unassembled WGS sequence"/>
</dbReference>
<feature type="compositionally biased region" description="Acidic residues" evidence="5">
    <location>
        <begin position="704"/>
        <end position="720"/>
    </location>
</feature>
<feature type="compositionally biased region" description="Low complexity" evidence="5">
    <location>
        <begin position="757"/>
        <end position="768"/>
    </location>
</feature>
<keyword evidence="1" id="KW-0479">Metal-binding</keyword>
<dbReference type="PROSITE" id="PS50199">
    <property type="entry name" value="ZF_RANBP2_2"/>
    <property type="match status" value="1"/>
</dbReference>
<evidence type="ECO:0000313" key="7">
    <source>
        <dbReference type="EMBL" id="KAL3804062.1"/>
    </source>
</evidence>
<dbReference type="AlphaFoldDB" id="A0ABD3QUU2"/>
<dbReference type="GO" id="GO:0008270">
    <property type="term" value="F:zinc ion binding"/>
    <property type="evidence" value="ECO:0007669"/>
    <property type="project" value="UniProtKB-KW"/>
</dbReference>
<keyword evidence="2 4" id="KW-0863">Zinc-finger</keyword>
<feature type="region of interest" description="Disordered" evidence="5">
    <location>
        <begin position="1"/>
        <end position="22"/>
    </location>
</feature>
<evidence type="ECO:0000256" key="3">
    <source>
        <dbReference type="ARBA" id="ARBA00022833"/>
    </source>
</evidence>
<feature type="compositionally biased region" description="Polar residues" evidence="5">
    <location>
        <begin position="743"/>
        <end position="756"/>
    </location>
</feature>
<evidence type="ECO:0000256" key="5">
    <source>
        <dbReference type="SAM" id="MobiDB-lite"/>
    </source>
</evidence>
<keyword evidence="3" id="KW-0862">Zinc</keyword>
<name>A0ABD3QUU2_9STRA</name>
<dbReference type="InterPro" id="IPR036443">
    <property type="entry name" value="Znf_RanBP2_sf"/>
</dbReference>
<feature type="compositionally biased region" description="Basic and acidic residues" evidence="5">
    <location>
        <begin position="689"/>
        <end position="703"/>
    </location>
</feature>
<sequence>MNSYTASNAGGSNSTATNNPSEFSGWDNILYNNFYSGNSNGSNAAPSGYDYPYFSAQQQTQQSIPHAPQQAQYPCNPYYAAAQAAVNFNRAGGYSLTMPSNYYRDNNRYADANAHTGSDAGGPRDPEWSTGYPSQQHIDEINAGIARHGSSSGGDEQPGGGQAGRRSSDAGNGYDYPNYADYSMHSAQQQPAGGGNPGNAWRMGNSASAGQHEAPLGELDYCDMLLRRLQDGAAAAATLNGASNGNNNAHQIIPTQLMWTIGGNASMWPAATVAAVTATSKPPAQNNSSVNSKQSMGGLDYFMSNIPFSSLPSAAVTAASSATSKPGTSLGYNLKSTSQTTSAPQTTSSLPAYPPHSNSFQPATQVDPLLETLSLTIPSVSLQSLTGNEIICHIRTKTDDVVTRFLPCVDFLVNCQQELRQGLQVANKRKYVTTSNGRSRSSTNMTPREFFTHYVAPLPKRFERKNDYLMARDHLVAAKLQLDLLVREAQDAVPQGCEQVKNAFLGGMRENESWGLRKWLSKHGGAGAICNDLEEILRTIKGLKKDQKTTIKLAEMLRPIASQTHDRLKKDVPQAYQEQSSAHPYLPFFHRLEACLKQMANFDPEEDDIICLDSDDDDDDDDDDAVKVVEKKTEVTKSSPVKKRMVQKREREGVGDGGEVDAAVGSPPCKRGKSLDNYGNSSGEINTGEVEKSRESNPNHDDDIICLDDSSDDEDNDCDDSTSHELTLEGGLDSPTHSPLPLATQTEQERSQTTAHISNNNTINNNINNSNSEFLRSNNRGWHCQHCTYLNEATATHCIMCNDDDSTNGGDTEELANFLGGGFMDDSNHPVESSHNTRF</sequence>
<protein>
    <recommendedName>
        <fullName evidence="6">RanBP2-type domain-containing protein</fullName>
    </recommendedName>
</protein>
<feature type="compositionally biased region" description="Low complexity" evidence="5">
    <location>
        <begin position="336"/>
        <end position="351"/>
    </location>
</feature>
<reference evidence="7 8" key="1">
    <citation type="journal article" date="2020" name="G3 (Bethesda)">
        <title>Improved Reference Genome for Cyclotella cryptica CCMP332, a Model for Cell Wall Morphogenesis, Salinity Adaptation, and Lipid Production in Diatoms (Bacillariophyta).</title>
        <authorList>
            <person name="Roberts W.R."/>
            <person name="Downey K.M."/>
            <person name="Ruck E.C."/>
            <person name="Traller J.C."/>
            <person name="Alverson A.J."/>
        </authorList>
    </citation>
    <scope>NUCLEOTIDE SEQUENCE [LARGE SCALE GENOMIC DNA]</scope>
    <source>
        <strain evidence="7 8">CCMP332</strain>
    </source>
</reference>
<evidence type="ECO:0000256" key="2">
    <source>
        <dbReference type="ARBA" id="ARBA00022771"/>
    </source>
</evidence>